<dbReference type="PANTHER" id="PTHR30258">
    <property type="entry name" value="TYPE II SECRETION SYSTEM PROTEIN GSPE-RELATED"/>
    <property type="match status" value="1"/>
</dbReference>
<comment type="catalytic activity">
    <reaction evidence="8">
        <text>ATP + H2O + cellular proteinSide 1 = ADP + phosphate + cellular proteinSide 2.</text>
        <dbReference type="EC" id="7.4.2.8"/>
    </reaction>
</comment>
<dbReference type="InterPro" id="IPR037257">
    <property type="entry name" value="T2SS_E_N_sf"/>
</dbReference>
<evidence type="ECO:0000256" key="6">
    <source>
        <dbReference type="ARBA" id="ARBA00022967"/>
    </source>
</evidence>
<dbReference type="Pfam" id="PF00437">
    <property type="entry name" value="T2SSE"/>
    <property type="match status" value="1"/>
</dbReference>
<evidence type="ECO:0000259" key="9">
    <source>
        <dbReference type="PROSITE" id="PS00662"/>
    </source>
</evidence>
<keyword evidence="11" id="KW-1185">Reference proteome</keyword>
<dbReference type="InterPro" id="IPR007831">
    <property type="entry name" value="T2SS_GspE_N"/>
</dbReference>
<evidence type="ECO:0000256" key="5">
    <source>
        <dbReference type="ARBA" id="ARBA00022927"/>
    </source>
</evidence>
<keyword evidence="6" id="KW-1278">Translocase</keyword>
<evidence type="ECO:0000256" key="1">
    <source>
        <dbReference type="ARBA" id="ARBA00006611"/>
    </source>
</evidence>
<proteinExistence type="inferred from homology"/>
<comment type="similarity">
    <text evidence="1">Belongs to the GSP E family.</text>
</comment>
<sequence length="516" mass="57336">MELSMDDYLLADRFGLESIYDLSKCPFVEKRVHRLPYAFVKEKLALPIDEREGKLLVAICHPYDLEAVEEIRCITGLEVEEIYCPQEELEDAIEKCYHQGEKEASQFIEGLKKEGEASALQEREDEYDLLDKQDNSPVIRLLNMVLTEAIQQGASDIHFEPLEKEMVIRYRIDGVLQFRHAPPPELSKQLLTRVKVMAKMDIAEQRLPQDGRIKLAMGGRQIDFRASTVPVVYGERIVLRILDKGNVVLGLDAIGMGKETLEAFQKYTGQNQGIVLVTGPTGSGKTTTLYSAVSEIHSEEVNVMTIEDPVEYKLPGIAQIGVNPKIDLTFSKGLRHILRQDPDVIMVGEIRDKETAEIAIQSSLTGHLVLSTLHTNDAPSALTRLVDMGIEPYLLSSSVLAVLAQRLVRRVCENCKESYEPTAQELEDLGLKGGKLCRGKGCKECFGSGYRGRVGIYELMPVTGEIKRQLLASADANALQKTAMEMGMATLRSEGGKLAGEGITSTAEVLRVTRQI</sequence>
<dbReference type="Gene3D" id="3.40.50.300">
    <property type="entry name" value="P-loop containing nucleotide triphosphate hydrolases"/>
    <property type="match status" value="1"/>
</dbReference>
<keyword evidence="4" id="KW-0067">ATP-binding</keyword>
<dbReference type="SUPFAM" id="SSF160246">
    <property type="entry name" value="EspE N-terminal domain-like"/>
    <property type="match status" value="1"/>
</dbReference>
<evidence type="ECO:0000256" key="8">
    <source>
        <dbReference type="ARBA" id="ARBA00034006"/>
    </source>
</evidence>
<keyword evidence="2" id="KW-0813">Transport</keyword>
<dbReference type="Gene3D" id="3.30.450.90">
    <property type="match status" value="1"/>
</dbReference>
<evidence type="ECO:0000256" key="4">
    <source>
        <dbReference type="ARBA" id="ARBA00022840"/>
    </source>
</evidence>
<dbReference type="Pfam" id="PF05157">
    <property type="entry name" value="MshEN"/>
    <property type="match status" value="1"/>
</dbReference>
<dbReference type="InterPro" id="IPR027417">
    <property type="entry name" value="P-loop_NTPase"/>
</dbReference>
<dbReference type="SUPFAM" id="SSF52540">
    <property type="entry name" value="P-loop containing nucleoside triphosphate hydrolases"/>
    <property type="match status" value="1"/>
</dbReference>
<dbReference type="PANTHER" id="PTHR30258:SF2">
    <property type="entry name" value="COMG OPERON PROTEIN 1"/>
    <property type="match status" value="1"/>
</dbReference>
<evidence type="ECO:0000313" key="10">
    <source>
        <dbReference type="EMBL" id="MBF5059273.1"/>
    </source>
</evidence>
<evidence type="ECO:0000256" key="3">
    <source>
        <dbReference type="ARBA" id="ARBA00022741"/>
    </source>
</evidence>
<feature type="domain" description="Bacterial type II secretion system protein E" evidence="9">
    <location>
        <begin position="338"/>
        <end position="352"/>
    </location>
</feature>
<dbReference type="EC" id="7.4.2.8" evidence="7"/>
<gene>
    <name evidence="10" type="ORF">NEPTK9_000782</name>
</gene>
<evidence type="ECO:0000313" key="11">
    <source>
        <dbReference type="Proteomes" id="UP001194714"/>
    </source>
</evidence>
<evidence type="ECO:0000256" key="2">
    <source>
        <dbReference type="ARBA" id="ARBA00022448"/>
    </source>
</evidence>
<name>A0ABS0AYS6_9BACT</name>
<dbReference type="CDD" id="cd01129">
    <property type="entry name" value="PulE-GspE-like"/>
    <property type="match status" value="1"/>
</dbReference>
<dbReference type="Gene3D" id="3.30.300.160">
    <property type="entry name" value="Type II secretion system, protein E, N-terminal domain"/>
    <property type="match status" value="1"/>
</dbReference>
<keyword evidence="3" id="KW-0547">Nucleotide-binding</keyword>
<organism evidence="10 11">
    <name type="scientific">Candidatus Neptunichlamydia vexilliferae</name>
    <dbReference type="NCBI Taxonomy" id="1651774"/>
    <lineage>
        <taxon>Bacteria</taxon>
        <taxon>Pseudomonadati</taxon>
        <taxon>Chlamydiota</taxon>
        <taxon>Chlamydiia</taxon>
        <taxon>Parachlamydiales</taxon>
        <taxon>Simkaniaceae</taxon>
        <taxon>Candidatus Neptunichlamydia</taxon>
    </lineage>
</organism>
<protein>
    <recommendedName>
        <fullName evidence="7">protein-secreting ATPase</fullName>
        <ecNumber evidence="7">7.4.2.8</ecNumber>
    </recommendedName>
</protein>
<dbReference type="NCBIfam" id="TIGR02533">
    <property type="entry name" value="type_II_gspE"/>
    <property type="match status" value="1"/>
</dbReference>
<dbReference type="InterPro" id="IPR013369">
    <property type="entry name" value="T2SS_GspE"/>
</dbReference>
<dbReference type="Proteomes" id="UP001194714">
    <property type="component" value="Unassembled WGS sequence"/>
</dbReference>
<reference evidence="10 11" key="1">
    <citation type="submission" date="2020-01" db="EMBL/GenBank/DDBJ databases">
        <title>Draft genome sequence of Cand. Neptunochlamydia vexilliferae K9.</title>
        <authorList>
            <person name="Schulz F."/>
            <person name="Koestlbacher S."/>
            <person name="Wascher F."/>
            <person name="Pizzetti I."/>
            <person name="Horn M."/>
        </authorList>
    </citation>
    <scope>NUCLEOTIDE SEQUENCE [LARGE SCALE GENOMIC DNA]</scope>
    <source>
        <strain evidence="10 11">K9</strain>
    </source>
</reference>
<accession>A0ABS0AYS6</accession>
<comment type="caution">
    <text evidence="10">The sequence shown here is derived from an EMBL/GenBank/DDBJ whole genome shotgun (WGS) entry which is preliminary data.</text>
</comment>
<dbReference type="InterPro" id="IPR001482">
    <property type="entry name" value="T2SS/T4SS_dom"/>
</dbReference>
<dbReference type="EMBL" id="JAAEJV010000016">
    <property type="protein sequence ID" value="MBF5059273.1"/>
    <property type="molecule type" value="Genomic_DNA"/>
</dbReference>
<evidence type="ECO:0000256" key="7">
    <source>
        <dbReference type="ARBA" id="ARBA00024382"/>
    </source>
</evidence>
<keyword evidence="5" id="KW-0653">Protein transport</keyword>
<dbReference type="PROSITE" id="PS00662">
    <property type="entry name" value="T2SP_E"/>
    <property type="match status" value="1"/>
</dbReference>